<evidence type="ECO:0000256" key="8">
    <source>
        <dbReference type="RuleBase" id="RU003925"/>
    </source>
</evidence>
<evidence type="ECO:0000256" key="3">
    <source>
        <dbReference type="ARBA" id="ARBA00022741"/>
    </source>
</evidence>
<dbReference type="InterPro" id="IPR027417">
    <property type="entry name" value="P-loop_NTPase"/>
</dbReference>
<sequence length="198" mass="21989">MGQLFSSLIQYLFPNKEYKIVMVGLDNAGKTTTLYRLHLGEAVVTQPTVGSNVECVQYKNLKFEVWDLGGQANLRPSWATYYRATDAVIVVIDSTDRARASIAKAELFTLLEHEHLQEAAILIMANKQDLKDAMSVKEMTDVLSLHSLKRHDWHIQATCAKTGDGLMEGMEWIAQRVKGEAAQTLRSPQVSPAKAVAA</sequence>
<comment type="caution">
    <text evidence="9">The sequence shown here is derived from an EMBL/GenBank/DDBJ whole genome shotgun (WGS) entry which is preliminary data.</text>
</comment>
<dbReference type="SMART" id="SM00177">
    <property type="entry name" value="ARF"/>
    <property type="match status" value="1"/>
</dbReference>
<dbReference type="GO" id="GO:0005525">
    <property type="term" value="F:GTP binding"/>
    <property type="evidence" value="ECO:0007669"/>
    <property type="project" value="UniProtKB-KW"/>
</dbReference>
<reference evidence="9 10" key="1">
    <citation type="submission" date="2023-10" db="EMBL/GenBank/DDBJ databases">
        <authorList>
            <person name="Maclean D."/>
            <person name="Macfadyen A."/>
        </authorList>
    </citation>
    <scope>NUCLEOTIDE SEQUENCE [LARGE SCALE GENOMIC DNA]</scope>
</reference>
<dbReference type="GO" id="GO:0016192">
    <property type="term" value="P:vesicle-mediated transport"/>
    <property type="evidence" value="ECO:0007669"/>
    <property type="project" value="UniProtKB-KW"/>
</dbReference>
<dbReference type="Proteomes" id="UP001314263">
    <property type="component" value="Unassembled WGS sequence"/>
</dbReference>
<keyword evidence="4" id="KW-0813">Transport</keyword>
<accession>A0AAV1IF65</accession>
<keyword evidence="10" id="KW-1185">Reference proteome</keyword>
<gene>
    <name evidence="9" type="ORF">CVIRNUC_008650</name>
</gene>
<dbReference type="EMBL" id="CAUYUE010000012">
    <property type="protein sequence ID" value="CAK0785441.1"/>
    <property type="molecule type" value="Genomic_DNA"/>
</dbReference>
<keyword evidence="3 6" id="KW-0547">Nucleotide-binding</keyword>
<keyword evidence="4" id="KW-0931">ER-Golgi transport</keyword>
<feature type="binding site" evidence="6">
    <location>
        <begin position="126"/>
        <end position="129"/>
    </location>
    <ligand>
        <name>GTP</name>
        <dbReference type="ChEBI" id="CHEBI:37565"/>
    </ligand>
</feature>
<name>A0AAV1IF65_9CHLO</name>
<evidence type="ECO:0000256" key="7">
    <source>
        <dbReference type="PIRSR" id="PIRSR606689-2"/>
    </source>
</evidence>
<feature type="binding site" evidence="6">
    <location>
        <position position="70"/>
    </location>
    <ligand>
        <name>GTP</name>
        <dbReference type="ChEBI" id="CHEBI:37565"/>
    </ligand>
</feature>
<dbReference type="PROSITE" id="PS51417">
    <property type="entry name" value="ARF"/>
    <property type="match status" value="1"/>
</dbReference>
<organism evidence="9 10">
    <name type="scientific">Coccomyxa viridis</name>
    <dbReference type="NCBI Taxonomy" id="1274662"/>
    <lineage>
        <taxon>Eukaryota</taxon>
        <taxon>Viridiplantae</taxon>
        <taxon>Chlorophyta</taxon>
        <taxon>core chlorophytes</taxon>
        <taxon>Trebouxiophyceae</taxon>
        <taxon>Trebouxiophyceae incertae sedis</taxon>
        <taxon>Coccomyxaceae</taxon>
        <taxon>Coccomyxa</taxon>
    </lineage>
</organism>
<keyword evidence="7" id="KW-0479">Metal-binding</keyword>
<dbReference type="InterPro" id="IPR005225">
    <property type="entry name" value="Small_GTP-bd"/>
</dbReference>
<dbReference type="FunFam" id="3.40.50.300:FF:000728">
    <property type="entry name" value="ADP-ribosylation factor-like protein 5"/>
    <property type="match status" value="1"/>
</dbReference>
<keyword evidence="5 6" id="KW-0342">GTP-binding</keyword>
<proteinExistence type="inferred from homology"/>
<dbReference type="PANTHER" id="PTHR11711">
    <property type="entry name" value="ADP RIBOSYLATION FACTOR-RELATED"/>
    <property type="match status" value="1"/>
</dbReference>
<keyword evidence="2" id="KW-0449">Lipoprotein</keyword>
<comment type="similarity">
    <text evidence="1 8">Belongs to the small GTPase superfamily. Arf family.</text>
</comment>
<dbReference type="AlphaFoldDB" id="A0AAV1IF65"/>
<dbReference type="SUPFAM" id="SSF52540">
    <property type="entry name" value="P-loop containing nucleoside triphosphate hydrolases"/>
    <property type="match status" value="1"/>
</dbReference>
<feature type="binding site" evidence="7">
    <location>
        <position position="48"/>
    </location>
    <ligand>
        <name>Mg(2+)</name>
        <dbReference type="ChEBI" id="CHEBI:18420"/>
    </ligand>
</feature>
<evidence type="ECO:0000313" key="10">
    <source>
        <dbReference type="Proteomes" id="UP001314263"/>
    </source>
</evidence>
<evidence type="ECO:0000256" key="4">
    <source>
        <dbReference type="ARBA" id="ARBA00022892"/>
    </source>
</evidence>
<dbReference type="Pfam" id="PF00025">
    <property type="entry name" value="Arf"/>
    <property type="match status" value="1"/>
</dbReference>
<keyword evidence="2" id="KW-0519">Myristate</keyword>
<dbReference type="InterPro" id="IPR006689">
    <property type="entry name" value="Small_GTPase_ARF/SAR"/>
</dbReference>
<evidence type="ECO:0000313" key="9">
    <source>
        <dbReference type="EMBL" id="CAK0785441.1"/>
    </source>
</evidence>
<feature type="binding site" evidence="6">
    <location>
        <begin position="24"/>
        <end position="31"/>
    </location>
    <ligand>
        <name>GTP</name>
        <dbReference type="ChEBI" id="CHEBI:37565"/>
    </ligand>
</feature>
<dbReference type="InterPro" id="IPR024156">
    <property type="entry name" value="Small_GTPase_ARF"/>
</dbReference>
<evidence type="ECO:0000256" key="1">
    <source>
        <dbReference type="ARBA" id="ARBA00010290"/>
    </source>
</evidence>
<keyword evidence="7" id="KW-0460">Magnesium</keyword>
<evidence type="ECO:0000256" key="5">
    <source>
        <dbReference type="ARBA" id="ARBA00023134"/>
    </source>
</evidence>
<evidence type="ECO:0000256" key="2">
    <source>
        <dbReference type="ARBA" id="ARBA00022707"/>
    </source>
</evidence>
<evidence type="ECO:0000256" key="6">
    <source>
        <dbReference type="PIRSR" id="PIRSR606689-1"/>
    </source>
</evidence>
<dbReference type="PROSITE" id="PS51419">
    <property type="entry name" value="RAB"/>
    <property type="match status" value="1"/>
</dbReference>
<dbReference type="Gene3D" id="3.40.50.300">
    <property type="entry name" value="P-loop containing nucleotide triphosphate hydrolases"/>
    <property type="match status" value="1"/>
</dbReference>
<protein>
    <submittedName>
        <fullName evidence="9">Uncharacterized protein</fullName>
    </submittedName>
</protein>
<dbReference type="SMART" id="SM00178">
    <property type="entry name" value="SAR"/>
    <property type="match status" value="1"/>
</dbReference>
<dbReference type="GO" id="GO:0003924">
    <property type="term" value="F:GTPase activity"/>
    <property type="evidence" value="ECO:0007669"/>
    <property type="project" value="InterPro"/>
</dbReference>
<dbReference type="PRINTS" id="PR00328">
    <property type="entry name" value="SAR1GTPBP"/>
</dbReference>
<feature type="binding site" evidence="7">
    <location>
        <position position="31"/>
    </location>
    <ligand>
        <name>Mg(2+)</name>
        <dbReference type="ChEBI" id="CHEBI:18420"/>
    </ligand>
</feature>
<dbReference type="GO" id="GO:0046872">
    <property type="term" value="F:metal ion binding"/>
    <property type="evidence" value="ECO:0007669"/>
    <property type="project" value="UniProtKB-KW"/>
</dbReference>
<dbReference type="NCBIfam" id="TIGR00231">
    <property type="entry name" value="small_GTP"/>
    <property type="match status" value="1"/>
</dbReference>